<evidence type="ECO:0000313" key="5">
    <source>
        <dbReference type="Proteomes" id="UP001230156"/>
    </source>
</evidence>
<evidence type="ECO:0000313" key="4">
    <source>
        <dbReference type="EMBL" id="MDQ7246391.1"/>
    </source>
</evidence>
<dbReference type="PANTHER" id="PTHR21340:SF7">
    <property type="entry name" value="NUDIX HYDROLASE DOMAIN-CONTAINING PROTEIN"/>
    <property type="match status" value="1"/>
</dbReference>
<keyword evidence="5" id="KW-1185">Reference proteome</keyword>
<dbReference type="InterPro" id="IPR020084">
    <property type="entry name" value="NUDIX_hydrolase_CS"/>
</dbReference>
<comment type="caution">
    <text evidence="4">The sequence shown here is derived from an EMBL/GenBank/DDBJ whole genome shotgun (WGS) entry which is preliminary data.</text>
</comment>
<gene>
    <name evidence="4" type="ORF">Q8A70_01875</name>
</gene>
<feature type="domain" description="Nudix hydrolase" evidence="3">
    <location>
        <begin position="2"/>
        <end position="150"/>
    </location>
</feature>
<evidence type="ECO:0000259" key="3">
    <source>
        <dbReference type="PROSITE" id="PS51462"/>
    </source>
</evidence>
<dbReference type="PROSITE" id="PS00893">
    <property type="entry name" value="NUDIX_BOX"/>
    <property type="match status" value="1"/>
</dbReference>
<dbReference type="Gene3D" id="3.90.79.10">
    <property type="entry name" value="Nucleoside Triphosphate Pyrophosphohydrolase"/>
    <property type="match status" value="1"/>
</dbReference>
<evidence type="ECO:0000256" key="2">
    <source>
        <dbReference type="ARBA" id="ARBA00022801"/>
    </source>
</evidence>
<dbReference type="PANTHER" id="PTHR21340">
    <property type="entry name" value="DIADENOSINE 5,5-P1,P4-TETRAPHOSPHATE PYROPHOSPHOHYDROLASE MUTT"/>
    <property type="match status" value="1"/>
</dbReference>
<name>A0ABU0YF97_9PROT</name>
<dbReference type="InterPro" id="IPR051325">
    <property type="entry name" value="Nudix_hydrolase_domain"/>
</dbReference>
<dbReference type="InterPro" id="IPR015797">
    <property type="entry name" value="NUDIX_hydrolase-like_dom_sf"/>
</dbReference>
<comment type="cofactor">
    <cofactor evidence="1">
        <name>Mg(2+)</name>
        <dbReference type="ChEBI" id="CHEBI:18420"/>
    </cofactor>
</comment>
<evidence type="ECO:0000256" key="1">
    <source>
        <dbReference type="ARBA" id="ARBA00001946"/>
    </source>
</evidence>
<keyword evidence="2" id="KW-0378">Hydrolase</keyword>
<dbReference type="PROSITE" id="PS51462">
    <property type="entry name" value="NUDIX"/>
    <property type="match status" value="1"/>
</dbReference>
<reference evidence="5" key="1">
    <citation type="submission" date="2023-08" db="EMBL/GenBank/DDBJ databases">
        <title>Rhodospirillaceae gen. nov., a novel taxon isolated from the Yangtze River Yuezi River estuary sludge.</title>
        <authorList>
            <person name="Ruan L."/>
        </authorList>
    </citation>
    <scope>NUCLEOTIDE SEQUENCE [LARGE SCALE GENOMIC DNA]</scope>
    <source>
        <strain evidence="5">R-7</strain>
    </source>
</reference>
<organism evidence="4 5">
    <name type="scientific">Dongia sedimenti</name>
    <dbReference type="NCBI Taxonomy" id="3064282"/>
    <lineage>
        <taxon>Bacteria</taxon>
        <taxon>Pseudomonadati</taxon>
        <taxon>Pseudomonadota</taxon>
        <taxon>Alphaproteobacteria</taxon>
        <taxon>Rhodospirillales</taxon>
        <taxon>Dongiaceae</taxon>
        <taxon>Dongia</taxon>
    </lineage>
</organism>
<sequence>MAAKQSAGLLLYRWGAEGLELLLAHPGGPFWAKKDLGAWSIPKGEFLEDEEPLAAARREFAEEIGTRVEGEALPLTPVKQKSRKLIHAFAVEYDLNVDRITSNTFEMEWPPRSGKTQAFPEVDRAAWFALEEARHRIQPGQVPILDELVRHLSAQRP</sequence>
<dbReference type="SUPFAM" id="SSF55811">
    <property type="entry name" value="Nudix"/>
    <property type="match status" value="1"/>
</dbReference>
<accession>A0ABU0YF97</accession>
<protein>
    <submittedName>
        <fullName evidence="4">NUDIX domain-containing protein</fullName>
    </submittedName>
</protein>
<dbReference type="InterPro" id="IPR000086">
    <property type="entry name" value="NUDIX_hydrolase_dom"/>
</dbReference>
<proteinExistence type="predicted"/>
<dbReference type="Pfam" id="PF00293">
    <property type="entry name" value="NUDIX"/>
    <property type="match status" value="1"/>
</dbReference>
<dbReference type="CDD" id="cd04662">
    <property type="entry name" value="NUDIX_Hydrolase"/>
    <property type="match status" value="1"/>
</dbReference>
<dbReference type="Proteomes" id="UP001230156">
    <property type="component" value="Unassembled WGS sequence"/>
</dbReference>
<dbReference type="RefSeq" id="WP_379953775.1">
    <property type="nucleotide sequence ID" value="NZ_JAUYVI010000001.1"/>
</dbReference>
<dbReference type="EMBL" id="JAUYVI010000001">
    <property type="protein sequence ID" value="MDQ7246391.1"/>
    <property type="molecule type" value="Genomic_DNA"/>
</dbReference>